<protein>
    <submittedName>
        <fullName evidence="1">SDR family oxidoreductase</fullName>
    </submittedName>
</protein>
<dbReference type="EMBL" id="CP042382">
    <property type="protein sequence ID" value="QEA40508.1"/>
    <property type="molecule type" value="Genomic_DNA"/>
</dbReference>
<dbReference type="SUPFAM" id="SSF51735">
    <property type="entry name" value="NAD(P)-binding Rossmann-fold domains"/>
    <property type="match status" value="1"/>
</dbReference>
<dbReference type="AlphaFoldDB" id="A0A5B8T0C7"/>
<dbReference type="InterPro" id="IPR036291">
    <property type="entry name" value="NAD(P)-bd_dom_sf"/>
</dbReference>
<sequence>MSTALVIGAGPGLSASLARALKQRGHSIVLASRDTSSLSDLAQEIGATLIDCNARNPGDMERLFTMLDEQQDDLDVAIYNPSARNQGPIATLDPVDVENTLMISAYGAFLMAHHAAKRMLPRNQGAMFFTGATAGVKGFANSAPFAMGKFALRGLCQSLARELHPKGIHIGHVVIDGIIGSPANPESASGDEDFDNMLNPDAIARTYMHLLDQHRSAWSWEIEIRPWVESF</sequence>
<reference evidence="1 2" key="1">
    <citation type="submission" date="2019-06" db="EMBL/GenBank/DDBJ databases">
        <title>Genome analyses of bacteria isolated from kimchi.</title>
        <authorList>
            <person name="Lee S."/>
            <person name="Ahn S."/>
            <person name="Roh S."/>
        </authorList>
    </citation>
    <scope>NUCLEOTIDE SEQUENCE [LARGE SCALE GENOMIC DNA]</scope>
    <source>
        <strain evidence="1 2">CBA4606</strain>
    </source>
</reference>
<dbReference type="RefSeq" id="WP_147185775.1">
    <property type="nucleotide sequence ID" value="NZ_CP042382.1"/>
</dbReference>
<dbReference type="KEGG" id="paur:FGL86_16440"/>
<dbReference type="PANTHER" id="PTHR43431:SF7">
    <property type="entry name" value="OXIDOREDUCTASE, SHORT CHAIN DEHYDROGENASE_REDUCTASE FAMILY (AFU_ORTHOLOGUE AFUA_5G14000)"/>
    <property type="match status" value="1"/>
</dbReference>
<dbReference type="OrthoDB" id="5513072at2"/>
<accession>A0A5B8T0C7</accession>
<gene>
    <name evidence="1" type="ORF">FGL86_16440</name>
</gene>
<dbReference type="PANTHER" id="PTHR43431">
    <property type="entry name" value="OXIDOREDUCTASE, SHORT CHAIN DEHYDROGENASE/REDUCTASE FAMILY (AFU_ORTHOLOGUE AFUA_5G14000)"/>
    <property type="match status" value="1"/>
</dbReference>
<evidence type="ECO:0000313" key="2">
    <source>
        <dbReference type="Proteomes" id="UP000321272"/>
    </source>
</evidence>
<dbReference type="Proteomes" id="UP000321272">
    <property type="component" value="Chromosome"/>
</dbReference>
<dbReference type="PRINTS" id="PR00081">
    <property type="entry name" value="GDHRDH"/>
</dbReference>
<keyword evidence="2" id="KW-1185">Reference proteome</keyword>
<name>A0A5B8T0C7_9GAMM</name>
<proteinExistence type="predicted"/>
<evidence type="ECO:0000313" key="1">
    <source>
        <dbReference type="EMBL" id="QEA40508.1"/>
    </source>
</evidence>
<organism evidence="1 2">
    <name type="scientific">Pistricoccus aurantiacus</name>
    <dbReference type="NCBI Taxonomy" id="1883414"/>
    <lineage>
        <taxon>Bacteria</taxon>
        <taxon>Pseudomonadati</taxon>
        <taxon>Pseudomonadota</taxon>
        <taxon>Gammaproteobacteria</taxon>
        <taxon>Oceanospirillales</taxon>
        <taxon>Halomonadaceae</taxon>
        <taxon>Pistricoccus</taxon>
    </lineage>
</organism>
<dbReference type="Gene3D" id="3.40.50.720">
    <property type="entry name" value="NAD(P)-binding Rossmann-like Domain"/>
    <property type="match status" value="1"/>
</dbReference>
<dbReference type="InterPro" id="IPR002347">
    <property type="entry name" value="SDR_fam"/>
</dbReference>
<dbReference type="Pfam" id="PF13561">
    <property type="entry name" value="adh_short_C2"/>
    <property type="match status" value="1"/>
</dbReference>